<evidence type="ECO:0000256" key="4">
    <source>
        <dbReference type="ARBA" id="ARBA00022989"/>
    </source>
</evidence>
<keyword evidence="8" id="KW-1185">Reference proteome</keyword>
<protein>
    <submittedName>
        <fullName evidence="7">CidA/LrgA family protein</fullName>
    </submittedName>
</protein>
<reference evidence="7" key="1">
    <citation type="submission" date="2023-01" db="EMBL/GenBank/DDBJ databases">
        <title>Whole genome sequence of Paucibacter sp. S2-9 isolated from pond sediment.</title>
        <authorList>
            <person name="Jung J.Y."/>
        </authorList>
    </citation>
    <scope>NUCLEOTIDE SEQUENCE</scope>
    <source>
        <strain evidence="7">S2-9</strain>
    </source>
</reference>
<feature type="transmembrane region" description="Helical" evidence="6">
    <location>
        <begin position="38"/>
        <end position="57"/>
    </location>
</feature>
<keyword evidence="2" id="KW-1003">Cell membrane</keyword>
<proteinExistence type="predicted"/>
<keyword evidence="5 6" id="KW-0472">Membrane</keyword>
<evidence type="ECO:0000313" key="7">
    <source>
        <dbReference type="EMBL" id="WIT14144.1"/>
    </source>
</evidence>
<gene>
    <name evidence="7" type="ORF">PFX98_11110</name>
</gene>
<evidence type="ECO:0000256" key="6">
    <source>
        <dbReference type="SAM" id="Phobius"/>
    </source>
</evidence>
<evidence type="ECO:0000256" key="5">
    <source>
        <dbReference type="ARBA" id="ARBA00023136"/>
    </source>
</evidence>
<keyword evidence="4 6" id="KW-1133">Transmembrane helix</keyword>
<evidence type="ECO:0000256" key="1">
    <source>
        <dbReference type="ARBA" id="ARBA00004651"/>
    </source>
</evidence>
<dbReference type="KEGG" id="pais:PFX98_11110"/>
<feature type="transmembrane region" description="Helical" evidence="6">
    <location>
        <begin position="64"/>
        <end position="84"/>
    </location>
</feature>
<dbReference type="RefSeq" id="WP_285235272.1">
    <property type="nucleotide sequence ID" value="NZ_CP116346.1"/>
</dbReference>
<dbReference type="AlphaFoldDB" id="A0AA95NK06"/>
<organism evidence="7 8">
    <name type="scientific">Paucibacter sediminis</name>
    <dbReference type="NCBI Taxonomy" id="3019553"/>
    <lineage>
        <taxon>Bacteria</taxon>
        <taxon>Pseudomonadati</taxon>
        <taxon>Pseudomonadota</taxon>
        <taxon>Betaproteobacteria</taxon>
        <taxon>Burkholderiales</taxon>
        <taxon>Sphaerotilaceae</taxon>
        <taxon>Roseateles</taxon>
    </lineage>
</organism>
<sequence>MLDRVHIRVCLALQWLLGAALLLACQLAGEAAVRALSWPVPGAVVGMLLLWGGLCLVGCVPRGLALVAGALLSHLMLPLIPLVAGVGEHLALLRQYGVAVLLVCAAGVVATTICAAVAYTAAARRSR</sequence>
<dbReference type="PROSITE" id="PS51257">
    <property type="entry name" value="PROKAR_LIPOPROTEIN"/>
    <property type="match status" value="1"/>
</dbReference>
<dbReference type="InterPro" id="IPR005538">
    <property type="entry name" value="LrgA/CidA"/>
</dbReference>
<dbReference type="Pfam" id="PF03788">
    <property type="entry name" value="LrgA"/>
    <property type="match status" value="1"/>
</dbReference>
<feature type="transmembrane region" description="Helical" evidence="6">
    <location>
        <begin position="96"/>
        <end position="122"/>
    </location>
</feature>
<dbReference type="PANTHER" id="PTHR33931">
    <property type="entry name" value="HOLIN-LIKE PROTEIN CIDA-RELATED"/>
    <property type="match status" value="1"/>
</dbReference>
<accession>A0AA95NK06</accession>
<keyword evidence="3 6" id="KW-0812">Transmembrane</keyword>
<comment type="subcellular location">
    <subcellularLocation>
        <location evidence="1">Cell membrane</location>
        <topology evidence="1">Multi-pass membrane protein</topology>
    </subcellularLocation>
</comment>
<dbReference type="PANTHER" id="PTHR33931:SF2">
    <property type="entry name" value="HOLIN-LIKE PROTEIN CIDA"/>
    <property type="match status" value="1"/>
</dbReference>
<evidence type="ECO:0000256" key="3">
    <source>
        <dbReference type="ARBA" id="ARBA00022692"/>
    </source>
</evidence>
<dbReference type="Proteomes" id="UP001177769">
    <property type="component" value="Chromosome"/>
</dbReference>
<evidence type="ECO:0000256" key="2">
    <source>
        <dbReference type="ARBA" id="ARBA00022475"/>
    </source>
</evidence>
<dbReference type="GO" id="GO:0005886">
    <property type="term" value="C:plasma membrane"/>
    <property type="evidence" value="ECO:0007669"/>
    <property type="project" value="UniProtKB-SubCell"/>
</dbReference>
<dbReference type="EMBL" id="CP116346">
    <property type="protein sequence ID" value="WIT14144.1"/>
    <property type="molecule type" value="Genomic_DNA"/>
</dbReference>
<name>A0AA95NK06_9BURK</name>
<evidence type="ECO:0000313" key="8">
    <source>
        <dbReference type="Proteomes" id="UP001177769"/>
    </source>
</evidence>